<proteinExistence type="predicted"/>
<feature type="compositionally biased region" description="Low complexity" evidence="1">
    <location>
        <begin position="402"/>
        <end position="415"/>
    </location>
</feature>
<dbReference type="HOGENOM" id="CLU_042300_0_0_1"/>
<dbReference type="CDD" id="cd12087">
    <property type="entry name" value="TM_EGFR-like"/>
    <property type="match status" value="1"/>
</dbReference>
<dbReference type="OrthoDB" id="4148626at2759"/>
<dbReference type="Proteomes" id="UP000027920">
    <property type="component" value="Unassembled WGS sequence"/>
</dbReference>
<sequence length="502" mass="55239">MTTLLDNTGLPLWVYIVLIVVGSVLFLVLVAILLRWWYVRRRAKSPEYNGLTGATRRMTVRRGRMVPTSQHLSLTGSKFGMRQFGLLADNESTLTGRRSPFEWWNTMVDRSHSRQDSVSQMEAGSIHTRPSSRATTVMTRREYMTATPTRTPEKVKEPAMRTTELTIPSPSPSPTLSSHRPSINFSRSFAQKVPSSPLTQRSQYTLSRIEERSPPTSTSSNSPIPAKRSSYLSAIHPLDNTPFPGTVVDARPSSTALREPVTMTTAKSQPAPSNISVPLGQSGSSLTSFLIGPTDCDSHRLSASAASYAHRPGDLGQSPIPPRPKTAGAATSTSRRNLSQDDTRNFSTPRRPTTLAVPKPVMQATNRRGEPPHPSSMYQQANQSQPNLSKRSSTASQRESAKPSNSKSGSRKSSISIGTSGIVYESQLPDYWTSRTDLQDLSSTLRVRGSEPRASFNSARRNGSNSEDEGERDNIIGIVTVPGKNNNRVLRKKSLRRLQPQK</sequence>
<evidence type="ECO:0000256" key="2">
    <source>
        <dbReference type="SAM" id="Phobius"/>
    </source>
</evidence>
<feature type="non-terminal residue" evidence="3">
    <location>
        <position position="502"/>
    </location>
</feature>
<accession>A0A072PN84</accession>
<keyword evidence="4" id="KW-1185">Reference proteome</keyword>
<dbReference type="EMBL" id="AMGV01000002">
    <property type="protein sequence ID" value="KEF60763.1"/>
    <property type="molecule type" value="Genomic_DNA"/>
</dbReference>
<feature type="region of interest" description="Disordered" evidence="1">
    <location>
        <begin position="443"/>
        <end position="474"/>
    </location>
</feature>
<reference evidence="3 4" key="1">
    <citation type="submission" date="2013-03" db="EMBL/GenBank/DDBJ databases">
        <title>The Genome Sequence of Exophiala aquamarina CBS 119918.</title>
        <authorList>
            <consortium name="The Broad Institute Genomics Platform"/>
            <person name="Cuomo C."/>
            <person name="de Hoog S."/>
            <person name="Gorbushina A."/>
            <person name="Walker B."/>
            <person name="Young S.K."/>
            <person name="Zeng Q."/>
            <person name="Gargeya S."/>
            <person name="Fitzgerald M."/>
            <person name="Haas B."/>
            <person name="Abouelleil A."/>
            <person name="Allen A.W."/>
            <person name="Alvarado L."/>
            <person name="Arachchi H.M."/>
            <person name="Berlin A.M."/>
            <person name="Chapman S.B."/>
            <person name="Gainer-Dewar J."/>
            <person name="Goldberg J."/>
            <person name="Griggs A."/>
            <person name="Gujja S."/>
            <person name="Hansen M."/>
            <person name="Howarth C."/>
            <person name="Imamovic A."/>
            <person name="Ireland A."/>
            <person name="Larimer J."/>
            <person name="McCowan C."/>
            <person name="Murphy C."/>
            <person name="Pearson M."/>
            <person name="Poon T.W."/>
            <person name="Priest M."/>
            <person name="Roberts A."/>
            <person name="Saif S."/>
            <person name="Shea T."/>
            <person name="Sisk P."/>
            <person name="Sykes S."/>
            <person name="Wortman J."/>
            <person name="Nusbaum C."/>
            <person name="Birren B."/>
        </authorList>
    </citation>
    <scope>NUCLEOTIDE SEQUENCE [LARGE SCALE GENOMIC DNA]</scope>
    <source>
        <strain evidence="3 4">CBS 119918</strain>
    </source>
</reference>
<evidence type="ECO:0000256" key="1">
    <source>
        <dbReference type="SAM" id="MobiDB-lite"/>
    </source>
</evidence>
<gene>
    <name evidence="3" type="ORF">A1O9_02324</name>
</gene>
<feature type="compositionally biased region" description="Polar residues" evidence="1">
    <location>
        <begin position="183"/>
        <end position="206"/>
    </location>
</feature>
<feature type="region of interest" description="Disordered" evidence="1">
    <location>
        <begin position="303"/>
        <end position="415"/>
    </location>
</feature>
<protein>
    <submittedName>
        <fullName evidence="3">Uncharacterized protein</fullName>
    </submittedName>
</protein>
<keyword evidence="2" id="KW-0472">Membrane</keyword>
<dbReference type="RefSeq" id="XP_013263353.1">
    <property type="nucleotide sequence ID" value="XM_013407899.1"/>
</dbReference>
<comment type="caution">
    <text evidence="3">The sequence shown here is derived from an EMBL/GenBank/DDBJ whole genome shotgun (WGS) entry which is preliminary data.</text>
</comment>
<evidence type="ECO:0000313" key="4">
    <source>
        <dbReference type="Proteomes" id="UP000027920"/>
    </source>
</evidence>
<feature type="compositionally biased region" description="Polar residues" evidence="1">
    <location>
        <begin position="376"/>
        <end position="398"/>
    </location>
</feature>
<dbReference type="VEuPathDB" id="FungiDB:A1O9_02324"/>
<feature type="compositionally biased region" description="Polar residues" evidence="1">
    <location>
        <begin position="116"/>
        <end position="138"/>
    </location>
</feature>
<organism evidence="3 4">
    <name type="scientific">Exophiala aquamarina CBS 119918</name>
    <dbReference type="NCBI Taxonomy" id="1182545"/>
    <lineage>
        <taxon>Eukaryota</taxon>
        <taxon>Fungi</taxon>
        <taxon>Dikarya</taxon>
        <taxon>Ascomycota</taxon>
        <taxon>Pezizomycotina</taxon>
        <taxon>Eurotiomycetes</taxon>
        <taxon>Chaetothyriomycetidae</taxon>
        <taxon>Chaetothyriales</taxon>
        <taxon>Herpotrichiellaceae</taxon>
        <taxon>Exophiala</taxon>
    </lineage>
</organism>
<feature type="compositionally biased region" description="Polar residues" evidence="1">
    <location>
        <begin position="455"/>
        <end position="465"/>
    </location>
</feature>
<feature type="transmembrane region" description="Helical" evidence="2">
    <location>
        <begin position="12"/>
        <end position="34"/>
    </location>
</feature>
<keyword evidence="2" id="KW-1133">Transmembrane helix</keyword>
<name>A0A072PN84_9EURO</name>
<keyword evidence="2" id="KW-0812">Transmembrane</keyword>
<feature type="region of interest" description="Disordered" evidence="1">
    <location>
        <begin position="114"/>
        <end position="227"/>
    </location>
</feature>
<evidence type="ECO:0000313" key="3">
    <source>
        <dbReference type="EMBL" id="KEF60763.1"/>
    </source>
</evidence>
<feature type="compositionally biased region" description="Low complexity" evidence="1">
    <location>
        <begin position="214"/>
        <end position="225"/>
    </location>
</feature>
<dbReference type="AlphaFoldDB" id="A0A072PN84"/>
<dbReference type="GeneID" id="25277269"/>